<protein>
    <submittedName>
        <fullName evidence="1">Uncharacterized protein</fullName>
    </submittedName>
</protein>
<keyword evidence="2" id="KW-1185">Reference proteome</keyword>
<dbReference type="Proteomes" id="UP000702425">
    <property type="component" value="Unassembled WGS sequence"/>
</dbReference>
<accession>A0ABX2CZ02</accession>
<evidence type="ECO:0000313" key="1">
    <source>
        <dbReference type="EMBL" id="NQE34670.1"/>
    </source>
</evidence>
<dbReference type="EMBL" id="SRRZ01000036">
    <property type="protein sequence ID" value="NQE34670.1"/>
    <property type="molecule type" value="Genomic_DNA"/>
</dbReference>
<name>A0ABX2CZ02_9CYAN</name>
<organism evidence="1 2">
    <name type="scientific">Microcoleus asticus IPMA8</name>
    <dbReference type="NCBI Taxonomy" id="2563858"/>
    <lineage>
        <taxon>Bacteria</taxon>
        <taxon>Bacillati</taxon>
        <taxon>Cyanobacteriota</taxon>
        <taxon>Cyanophyceae</taxon>
        <taxon>Oscillatoriophycideae</taxon>
        <taxon>Oscillatoriales</taxon>
        <taxon>Microcoleaceae</taxon>
        <taxon>Microcoleus</taxon>
        <taxon>Microcoleus asticus</taxon>
    </lineage>
</organism>
<proteinExistence type="predicted"/>
<reference evidence="1 2" key="1">
    <citation type="journal article" date="2020" name="Sci. Rep.">
        <title>A novel cyanobacterial geosmin producer, revising GeoA distribution and dispersion patterns in Bacteria.</title>
        <authorList>
            <person name="Churro C."/>
            <person name="Semedo-Aguiar A.P."/>
            <person name="Silva A.D."/>
            <person name="Pereira-Leal J.B."/>
            <person name="Leite R.B."/>
        </authorList>
    </citation>
    <scope>NUCLEOTIDE SEQUENCE [LARGE SCALE GENOMIC DNA]</scope>
    <source>
        <strain evidence="1 2">IPMA8</strain>
    </source>
</reference>
<evidence type="ECO:0000313" key="2">
    <source>
        <dbReference type="Proteomes" id="UP000702425"/>
    </source>
</evidence>
<sequence length="65" mass="7374">MVKATDPAANVLGPSDFDWPVYVNSLVKGDRTLSNCLHSIRIYAQFPQPRRQSFSFLQLSLFCLN</sequence>
<gene>
    <name evidence="1" type="ORF">E5S67_02398</name>
</gene>
<comment type="caution">
    <text evidence="1">The sequence shown here is derived from an EMBL/GenBank/DDBJ whole genome shotgun (WGS) entry which is preliminary data.</text>
</comment>